<evidence type="ECO:0000256" key="2">
    <source>
        <dbReference type="ARBA" id="ARBA00022824"/>
    </source>
</evidence>
<reference evidence="7" key="1">
    <citation type="submission" date="2020-11" db="EMBL/GenBank/DDBJ databases">
        <authorList>
            <consortium name="DOE Joint Genome Institute"/>
            <person name="Ahrendt S."/>
            <person name="Riley R."/>
            <person name="Andreopoulos W."/>
            <person name="Labutti K."/>
            <person name="Pangilinan J."/>
            <person name="Ruiz-Duenas F.J."/>
            <person name="Barrasa J.M."/>
            <person name="Sanchez-Garcia M."/>
            <person name="Camarero S."/>
            <person name="Miyauchi S."/>
            <person name="Serrano A."/>
            <person name="Linde D."/>
            <person name="Babiker R."/>
            <person name="Drula E."/>
            <person name="Ayuso-Fernandez I."/>
            <person name="Pacheco R."/>
            <person name="Padilla G."/>
            <person name="Ferreira P."/>
            <person name="Barriuso J."/>
            <person name="Kellner H."/>
            <person name="Castanera R."/>
            <person name="Alfaro M."/>
            <person name="Ramirez L."/>
            <person name="Pisabarro A.G."/>
            <person name="Kuo A."/>
            <person name="Tritt A."/>
            <person name="Lipzen A."/>
            <person name="He G."/>
            <person name="Yan M."/>
            <person name="Ng V."/>
            <person name="Cullen D."/>
            <person name="Martin F."/>
            <person name="Rosso M.-N."/>
            <person name="Henrissat B."/>
            <person name="Hibbett D."/>
            <person name="Martinez A.T."/>
            <person name="Grigoriev I.V."/>
        </authorList>
    </citation>
    <scope>NUCLEOTIDE SEQUENCE</scope>
    <source>
        <strain evidence="7">CBS 247.69</strain>
    </source>
</reference>
<dbReference type="SUPFAM" id="SSF53067">
    <property type="entry name" value="Actin-like ATPase domain"/>
    <property type="match status" value="2"/>
</dbReference>
<dbReference type="Proteomes" id="UP000807353">
    <property type="component" value="Unassembled WGS sequence"/>
</dbReference>
<comment type="caution">
    <text evidence="7">The sequence shown here is derived from an EMBL/GenBank/DDBJ whole genome shotgun (WGS) entry which is preliminary data.</text>
</comment>
<dbReference type="EMBL" id="MU150233">
    <property type="protein sequence ID" value="KAF9468253.1"/>
    <property type="molecule type" value="Genomic_DNA"/>
</dbReference>
<dbReference type="GO" id="GO:0005524">
    <property type="term" value="F:ATP binding"/>
    <property type="evidence" value="ECO:0007669"/>
    <property type="project" value="UniProtKB-KW"/>
</dbReference>
<protein>
    <submittedName>
        <fullName evidence="7">Hsp70 protein-domain-containing protein</fullName>
    </submittedName>
</protein>
<dbReference type="InterPro" id="IPR029047">
    <property type="entry name" value="HSP70_peptide-bd_sf"/>
</dbReference>
<evidence type="ECO:0000313" key="8">
    <source>
        <dbReference type="Proteomes" id="UP000807353"/>
    </source>
</evidence>
<sequence>MRLIHCWSVLSLLALVPQSAYASVLAIDYGTDWIKASLMKPGVPFDVMLNKDSKRKIQSAVGWKKGDRLFGSDAANLATRFPADTFSSLKYLQAAPYASETVSFFAKISSSDMVETARKTVGFKQSDGTEWSVEELIAMQFSYIKQLAEDLGEEKVRDVVVSIPPFYSQYERDAVVDAIEIAGLHTLALINDGTAVAVNYAMTRTFTAPEYHIIYDAGASSIVATISGTPGTHITVAGVGYDRKIGGIELDRRMRQILIDMFNAKSRKDIREDKRGMAKLWKEAGRVKAILSANSDAMTSVESLAWDMDFRGKVTRATFESACGDLKGRFAQPIYDALNEAGLSLSNITSVILAGGTSRTPMVQAAVKAAVGTEKIALNVNADEASVLGAAFHGASLSRQFKTKPIKVTDINIYDVQASYFAAPTSPLSRPRSITTLLFPAGSKVGSKKTLTFKRKEDFTIFLDYKHLIAPGFPQRILEAELVGVAEAIGNLTERGAIDPVVKATLMLSESGFVSVQKAVVYGEIKDDSITGKLKGFFGVGSSSTGEATDSSENTPPRETDTNTDTTVSPSPTASSDSAAPSASAESTEEKKPEKKPVSKEDTIVLTIKTTFPAIPPMTAEEKRKARSRLRVVDNDEAAKTRKDEARNNLESYLYRLRDLLEDDNQDTPFKKCSQESERQVITEKLEESFLWLHDRADIAETSQLLDKRISLEALEKPIIHRYKEIEAFPQALNNSQMWNWSTRLFLTEARQNLTAEIEADLPSKWTKDELDALEKTLKEHETWLNTWVEKQKSVKPNEDPVIETTEMKARAKVLETHLLKLWKRKVPKPRKTKTTSTTEPTATLAPEGEPIEGETEVPPPQEEGIPDDQGQEQGQKPLTTPERDEL</sequence>
<evidence type="ECO:0000313" key="7">
    <source>
        <dbReference type="EMBL" id="KAF9468253.1"/>
    </source>
</evidence>
<dbReference type="SUPFAM" id="SSF100934">
    <property type="entry name" value="Heat shock protein 70kD (HSP70), C-terminal subdomain"/>
    <property type="match status" value="1"/>
</dbReference>
<dbReference type="CDD" id="cd10230">
    <property type="entry name" value="ASKHA_NBD_HSP70_HYOU1"/>
    <property type="match status" value="1"/>
</dbReference>
<dbReference type="PRINTS" id="PR00301">
    <property type="entry name" value="HEATSHOCK70"/>
</dbReference>
<dbReference type="InterPro" id="IPR029048">
    <property type="entry name" value="HSP70_C_sf"/>
</dbReference>
<accession>A0A9P5YG42</accession>
<feature type="compositionally biased region" description="Polar residues" evidence="5">
    <location>
        <begin position="541"/>
        <end position="555"/>
    </location>
</feature>
<dbReference type="Pfam" id="PF00012">
    <property type="entry name" value="HSP70"/>
    <property type="match status" value="1"/>
</dbReference>
<dbReference type="GO" id="GO:0030968">
    <property type="term" value="P:endoplasmic reticulum unfolded protein response"/>
    <property type="evidence" value="ECO:0007669"/>
    <property type="project" value="TreeGrafter"/>
</dbReference>
<dbReference type="InterPro" id="IPR013126">
    <property type="entry name" value="Hsp_70_fam"/>
</dbReference>
<evidence type="ECO:0000256" key="4">
    <source>
        <dbReference type="ARBA" id="ARBA00023186"/>
    </source>
</evidence>
<dbReference type="GO" id="GO:0034663">
    <property type="term" value="C:endoplasmic reticulum chaperone complex"/>
    <property type="evidence" value="ECO:0007669"/>
    <property type="project" value="TreeGrafter"/>
</dbReference>
<dbReference type="Gene3D" id="3.30.420.40">
    <property type="match status" value="2"/>
</dbReference>
<dbReference type="Gene3D" id="1.20.1270.10">
    <property type="match status" value="1"/>
</dbReference>
<keyword evidence="3" id="KW-0067">ATP-binding</keyword>
<feature type="compositionally biased region" description="Low complexity" evidence="5">
    <location>
        <begin position="564"/>
        <end position="586"/>
    </location>
</feature>
<dbReference type="InterPro" id="IPR043129">
    <property type="entry name" value="ATPase_NBD"/>
</dbReference>
<gene>
    <name evidence="7" type="ORF">BDZ94DRAFT_1279807</name>
</gene>
<feature type="compositionally biased region" description="Low complexity" evidence="5">
    <location>
        <begin position="835"/>
        <end position="849"/>
    </location>
</feature>
<feature type="region of interest" description="Disordered" evidence="5">
    <location>
        <begin position="541"/>
        <end position="602"/>
    </location>
</feature>
<dbReference type="PANTHER" id="PTHR45639:SF3">
    <property type="entry name" value="HYPOXIA UP-REGULATED PROTEIN 1"/>
    <property type="match status" value="1"/>
</dbReference>
<dbReference type="Gene3D" id="3.90.640.10">
    <property type="entry name" value="Actin, Chain A, domain 4"/>
    <property type="match status" value="1"/>
</dbReference>
<dbReference type="GO" id="GO:0140662">
    <property type="term" value="F:ATP-dependent protein folding chaperone"/>
    <property type="evidence" value="ECO:0007669"/>
    <property type="project" value="InterPro"/>
</dbReference>
<keyword evidence="8" id="KW-1185">Reference proteome</keyword>
<evidence type="ECO:0000256" key="3">
    <source>
        <dbReference type="ARBA" id="ARBA00022840"/>
    </source>
</evidence>
<dbReference type="FunFam" id="3.90.640.10:FF:000004">
    <property type="entry name" value="Heat shock 70 kDa protein 4"/>
    <property type="match status" value="1"/>
</dbReference>
<feature type="compositionally biased region" description="Basic and acidic residues" evidence="5">
    <location>
        <begin position="588"/>
        <end position="602"/>
    </location>
</feature>
<dbReference type="AlphaFoldDB" id="A0A9P5YG42"/>
<evidence type="ECO:0000256" key="6">
    <source>
        <dbReference type="SAM" id="SignalP"/>
    </source>
</evidence>
<keyword evidence="6" id="KW-0732">Signal</keyword>
<dbReference type="Gene3D" id="2.60.34.10">
    <property type="entry name" value="Substrate Binding Domain Of DNAk, Chain A, domain 1"/>
    <property type="match status" value="1"/>
</dbReference>
<dbReference type="Gene3D" id="3.30.30.30">
    <property type="match status" value="1"/>
</dbReference>
<dbReference type="OrthoDB" id="10262720at2759"/>
<feature type="signal peptide" evidence="6">
    <location>
        <begin position="1"/>
        <end position="22"/>
    </location>
</feature>
<feature type="chain" id="PRO_5040202341" evidence="6">
    <location>
        <begin position="23"/>
        <end position="887"/>
    </location>
</feature>
<keyword evidence="2" id="KW-0256">Endoplasmic reticulum</keyword>
<evidence type="ECO:0000256" key="5">
    <source>
        <dbReference type="SAM" id="MobiDB-lite"/>
    </source>
</evidence>
<dbReference type="PANTHER" id="PTHR45639">
    <property type="entry name" value="HSC70CB, ISOFORM G-RELATED"/>
    <property type="match status" value="1"/>
</dbReference>
<evidence type="ECO:0000256" key="1">
    <source>
        <dbReference type="ARBA" id="ARBA00022741"/>
    </source>
</evidence>
<keyword evidence="4" id="KW-0143">Chaperone</keyword>
<feature type="region of interest" description="Disordered" evidence="5">
    <location>
        <begin position="826"/>
        <end position="887"/>
    </location>
</feature>
<proteinExistence type="predicted"/>
<name>A0A9P5YG42_9AGAR</name>
<keyword evidence="1" id="KW-0547">Nucleotide-binding</keyword>
<organism evidence="7 8">
    <name type="scientific">Collybia nuda</name>
    <dbReference type="NCBI Taxonomy" id="64659"/>
    <lineage>
        <taxon>Eukaryota</taxon>
        <taxon>Fungi</taxon>
        <taxon>Dikarya</taxon>
        <taxon>Basidiomycota</taxon>
        <taxon>Agaricomycotina</taxon>
        <taxon>Agaricomycetes</taxon>
        <taxon>Agaricomycetidae</taxon>
        <taxon>Agaricales</taxon>
        <taxon>Tricholomatineae</taxon>
        <taxon>Clitocybaceae</taxon>
        <taxon>Collybia</taxon>
    </lineage>
</organism>